<keyword evidence="1" id="KW-0812">Transmembrane</keyword>
<accession>A0A177B198</accession>
<name>A0A177B198_9BILA</name>
<reference evidence="2 3" key="1">
    <citation type="submission" date="2016-04" db="EMBL/GenBank/DDBJ databases">
        <title>The genome of Intoshia linei affirms orthonectids as highly simplified spiralians.</title>
        <authorList>
            <person name="Mikhailov K.V."/>
            <person name="Slusarev G.S."/>
            <person name="Nikitin M.A."/>
            <person name="Logacheva M.D."/>
            <person name="Penin A."/>
            <person name="Aleoshin V."/>
            <person name="Panchin Y.V."/>
        </authorList>
    </citation>
    <scope>NUCLEOTIDE SEQUENCE [LARGE SCALE GENOMIC DNA]</scope>
    <source>
        <strain evidence="2">Intl2013</strain>
        <tissue evidence="2">Whole animal</tissue>
    </source>
</reference>
<dbReference type="Proteomes" id="UP000078046">
    <property type="component" value="Unassembled WGS sequence"/>
</dbReference>
<protein>
    <submittedName>
        <fullName evidence="2">Uncharacterized protein</fullName>
    </submittedName>
</protein>
<organism evidence="2 3">
    <name type="scientific">Intoshia linei</name>
    <dbReference type="NCBI Taxonomy" id="1819745"/>
    <lineage>
        <taxon>Eukaryota</taxon>
        <taxon>Metazoa</taxon>
        <taxon>Spiralia</taxon>
        <taxon>Lophotrochozoa</taxon>
        <taxon>Mesozoa</taxon>
        <taxon>Orthonectida</taxon>
        <taxon>Rhopaluridae</taxon>
        <taxon>Intoshia</taxon>
    </lineage>
</organism>
<comment type="caution">
    <text evidence="2">The sequence shown here is derived from an EMBL/GenBank/DDBJ whole genome shotgun (WGS) entry which is preliminary data.</text>
</comment>
<dbReference type="PROSITE" id="PS51257">
    <property type="entry name" value="PROKAR_LIPOPROTEIN"/>
    <property type="match status" value="1"/>
</dbReference>
<feature type="transmembrane region" description="Helical" evidence="1">
    <location>
        <begin position="20"/>
        <end position="42"/>
    </location>
</feature>
<dbReference type="AlphaFoldDB" id="A0A177B198"/>
<evidence type="ECO:0000313" key="2">
    <source>
        <dbReference type="EMBL" id="OAF68057.1"/>
    </source>
</evidence>
<keyword evidence="1" id="KW-0472">Membrane</keyword>
<keyword evidence="3" id="KW-1185">Reference proteome</keyword>
<proteinExistence type="predicted"/>
<sequence length="95" mass="11271">MLSYFSKRFNLPRHIVVERVLASIPSVVTTTSCSILLCIIVFRQVMYNNNFIFDHRKPRAPWMTDINTDYTGTRWLRKYMNVPDIPPHPDRPDMD</sequence>
<dbReference type="EMBL" id="LWCA01000521">
    <property type="protein sequence ID" value="OAF68057.1"/>
    <property type="molecule type" value="Genomic_DNA"/>
</dbReference>
<gene>
    <name evidence="2" type="ORF">A3Q56_04209</name>
</gene>
<keyword evidence="1" id="KW-1133">Transmembrane helix</keyword>
<evidence type="ECO:0000313" key="3">
    <source>
        <dbReference type="Proteomes" id="UP000078046"/>
    </source>
</evidence>
<evidence type="ECO:0000256" key="1">
    <source>
        <dbReference type="SAM" id="Phobius"/>
    </source>
</evidence>